<proteinExistence type="predicted"/>
<dbReference type="InterPro" id="IPR050595">
    <property type="entry name" value="Bact_response_regulator"/>
</dbReference>
<evidence type="ECO:0000256" key="1">
    <source>
        <dbReference type="ARBA" id="ARBA00022553"/>
    </source>
</evidence>
<reference evidence="5" key="1">
    <citation type="journal article" date="2019" name="Int. J. Syst. Evol. Microbiol.">
        <title>The Global Catalogue of Microorganisms (GCM) 10K type strain sequencing project: providing services to taxonomists for standard genome sequencing and annotation.</title>
        <authorList>
            <consortium name="The Broad Institute Genomics Platform"/>
            <consortium name="The Broad Institute Genome Sequencing Center for Infectious Disease"/>
            <person name="Wu L."/>
            <person name="Ma J."/>
        </authorList>
    </citation>
    <scope>NUCLEOTIDE SEQUENCE [LARGE SCALE GENOMIC DNA]</scope>
    <source>
        <strain evidence="5">JCM 16112</strain>
    </source>
</reference>
<dbReference type="PANTHER" id="PTHR44591:SF3">
    <property type="entry name" value="RESPONSE REGULATORY DOMAIN-CONTAINING PROTEIN"/>
    <property type="match status" value="1"/>
</dbReference>
<name>A0ABP3YJ28_9BACT</name>
<evidence type="ECO:0000313" key="5">
    <source>
        <dbReference type="Proteomes" id="UP001500469"/>
    </source>
</evidence>
<dbReference type="InterPro" id="IPR011006">
    <property type="entry name" value="CheY-like_superfamily"/>
</dbReference>
<dbReference type="Pfam" id="PF00072">
    <property type="entry name" value="Response_reg"/>
    <property type="match status" value="1"/>
</dbReference>
<sequence length="131" mass="14807">MRVLLVDDDSVHLFILKKIFEKSNDEVVVARNGKEALQILEFDATFHVIVTEIIMPVMGGFEFLEHLKVSTRTSEIPTIGLTTGDVDSFRIEGEHQFNCLISKPMDFDELCHLAKVTAQAQIDEGFLAREL</sequence>
<comment type="caution">
    <text evidence="2">Lacks conserved residue(s) required for the propagation of feature annotation.</text>
</comment>
<comment type="caution">
    <text evidence="4">The sequence shown here is derived from an EMBL/GenBank/DDBJ whole genome shotgun (WGS) entry which is preliminary data.</text>
</comment>
<dbReference type="SMART" id="SM00448">
    <property type="entry name" value="REC"/>
    <property type="match status" value="1"/>
</dbReference>
<keyword evidence="1" id="KW-0597">Phosphoprotein</keyword>
<protein>
    <recommendedName>
        <fullName evidence="3">Response regulatory domain-containing protein</fullName>
    </recommendedName>
</protein>
<organism evidence="4 5">
    <name type="scientific">Algoriphagus jejuensis</name>
    <dbReference type="NCBI Taxonomy" id="419934"/>
    <lineage>
        <taxon>Bacteria</taxon>
        <taxon>Pseudomonadati</taxon>
        <taxon>Bacteroidota</taxon>
        <taxon>Cytophagia</taxon>
        <taxon>Cytophagales</taxon>
        <taxon>Cyclobacteriaceae</taxon>
        <taxon>Algoriphagus</taxon>
    </lineage>
</organism>
<dbReference type="RefSeq" id="WP_343854241.1">
    <property type="nucleotide sequence ID" value="NZ_BAAAFI010000046.1"/>
</dbReference>
<dbReference type="Proteomes" id="UP001500469">
    <property type="component" value="Unassembled WGS sequence"/>
</dbReference>
<dbReference type="Gene3D" id="3.40.50.2300">
    <property type="match status" value="1"/>
</dbReference>
<dbReference type="InterPro" id="IPR001789">
    <property type="entry name" value="Sig_transdc_resp-reg_receiver"/>
</dbReference>
<dbReference type="SUPFAM" id="SSF52172">
    <property type="entry name" value="CheY-like"/>
    <property type="match status" value="1"/>
</dbReference>
<evidence type="ECO:0000313" key="4">
    <source>
        <dbReference type="EMBL" id="GAA0880726.1"/>
    </source>
</evidence>
<evidence type="ECO:0000256" key="2">
    <source>
        <dbReference type="PROSITE-ProRule" id="PRU00169"/>
    </source>
</evidence>
<keyword evidence="5" id="KW-1185">Reference proteome</keyword>
<dbReference type="EMBL" id="BAAAFI010000046">
    <property type="protein sequence ID" value="GAA0880726.1"/>
    <property type="molecule type" value="Genomic_DNA"/>
</dbReference>
<dbReference type="PROSITE" id="PS50110">
    <property type="entry name" value="RESPONSE_REGULATORY"/>
    <property type="match status" value="1"/>
</dbReference>
<evidence type="ECO:0000259" key="3">
    <source>
        <dbReference type="PROSITE" id="PS50110"/>
    </source>
</evidence>
<feature type="domain" description="Response regulatory" evidence="3">
    <location>
        <begin position="2"/>
        <end position="118"/>
    </location>
</feature>
<gene>
    <name evidence="4" type="ORF">GCM10009119_36960</name>
</gene>
<dbReference type="PANTHER" id="PTHR44591">
    <property type="entry name" value="STRESS RESPONSE REGULATOR PROTEIN 1"/>
    <property type="match status" value="1"/>
</dbReference>
<accession>A0ABP3YJ28</accession>